<evidence type="ECO:0000313" key="3">
    <source>
        <dbReference type="Proteomes" id="UP001189429"/>
    </source>
</evidence>
<keyword evidence="3" id="KW-1185">Reference proteome</keyword>
<dbReference type="EMBL" id="CAUYUJ010007287">
    <property type="protein sequence ID" value="CAK0820191.1"/>
    <property type="molecule type" value="Genomic_DNA"/>
</dbReference>
<sequence>DRMLDTFGAVVGTGGGVATDGAKVSTKDFPLVDGGQQRRQGSQGSTQSTYATEVSTGDVLQILARGAAAQTTPNYVEPEGHGRMLDTFCVEPSTDGNAVTDGVQLSMDDSLLIDGDQKSMKRAGAHPLGGPARWLIMETNAGLAKCLGDAWMQQQVRGVRQPFKKEGDFPDTGNDVIAGLCWVQYGPTMLASVRGPRRGRCHTMCGWIDHRSQPAQVGLTVQRLVPEGFKCLCPCCRSRFKGDTLAVDGEPQLEHATAGHRDFYFLDGEQ</sequence>
<feature type="non-terminal residue" evidence="2">
    <location>
        <position position="1"/>
    </location>
</feature>
<feature type="compositionally biased region" description="Low complexity" evidence="1">
    <location>
        <begin position="34"/>
        <end position="49"/>
    </location>
</feature>
<comment type="caution">
    <text evidence="2">The sequence shown here is derived from an EMBL/GenBank/DDBJ whole genome shotgun (WGS) entry which is preliminary data.</text>
</comment>
<accession>A0ABN9RPP0</accession>
<reference evidence="2" key="1">
    <citation type="submission" date="2023-10" db="EMBL/GenBank/DDBJ databases">
        <authorList>
            <person name="Chen Y."/>
            <person name="Shah S."/>
            <person name="Dougan E. K."/>
            <person name="Thang M."/>
            <person name="Chan C."/>
        </authorList>
    </citation>
    <scope>NUCLEOTIDE SEQUENCE [LARGE SCALE GENOMIC DNA]</scope>
</reference>
<dbReference type="Proteomes" id="UP001189429">
    <property type="component" value="Unassembled WGS sequence"/>
</dbReference>
<evidence type="ECO:0008006" key="4">
    <source>
        <dbReference type="Google" id="ProtNLM"/>
    </source>
</evidence>
<organism evidence="2 3">
    <name type="scientific">Prorocentrum cordatum</name>
    <dbReference type="NCBI Taxonomy" id="2364126"/>
    <lineage>
        <taxon>Eukaryota</taxon>
        <taxon>Sar</taxon>
        <taxon>Alveolata</taxon>
        <taxon>Dinophyceae</taxon>
        <taxon>Prorocentrales</taxon>
        <taxon>Prorocentraceae</taxon>
        <taxon>Prorocentrum</taxon>
    </lineage>
</organism>
<feature type="region of interest" description="Disordered" evidence="1">
    <location>
        <begin position="22"/>
        <end position="51"/>
    </location>
</feature>
<name>A0ABN9RPP0_9DINO</name>
<evidence type="ECO:0000313" key="2">
    <source>
        <dbReference type="EMBL" id="CAK0820191.1"/>
    </source>
</evidence>
<proteinExistence type="predicted"/>
<evidence type="ECO:0000256" key="1">
    <source>
        <dbReference type="SAM" id="MobiDB-lite"/>
    </source>
</evidence>
<protein>
    <recommendedName>
        <fullName evidence="4">Snurportin-1</fullName>
    </recommendedName>
</protein>
<gene>
    <name evidence="2" type="ORF">PCOR1329_LOCUS21969</name>
</gene>